<evidence type="ECO:0000313" key="1">
    <source>
        <dbReference type="Proteomes" id="UP000000437"/>
    </source>
</evidence>
<gene>
    <name evidence="2" type="primary">cenpw</name>
    <name evidence="2" type="synonym">si:ch211-195p4.3</name>
</gene>
<dbReference type="Proteomes" id="UP000000437">
    <property type="component" value="Chromosome 16"/>
</dbReference>
<keyword evidence="1" id="KW-1185">Reference proteome</keyword>
<organism evidence="1 2">
    <name type="scientific">Danio rerio</name>
    <name type="common">Zebrafish</name>
    <name type="synonym">Brachydanio rerio</name>
    <dbReference type="NCBI Taxonomy" id="7955"/>
    <lineage>
        <taxon>Eukaryota</taxon>
        <taxon>Metazoa</taxon>
        <taxon>Chordata</taxon>
        <taxon>Craniata</taxon>
        <taxon>Vertebrata</taxon>
        <taxon>Euteleostomi</taxon>
        <taxon>Actinopterygii</taxon>
        <taxon>Neopterygii</taxon>
        <taxon>Teleostei</taxon>
        <taxon>Ostariophysi</taxon>
        <taxon>Cypriniformes</taxon>
        <taxon>Danionidae</taxon>
        <taxon>Danioninae</taxon>
        <taxon>Danio</taxon>
    </lineage>
</organism>
<name>A0AC58HH49_DANRE</name>
<reference evidence="2" key="1">
    <citation type="submission" date="2025-08" db="UniProtKB">
        <authorList>
            <consortium name="RefSeq"/>
        </authorList>
    </citation>
    <scope>IDENTIFICATION</scope>
    <source>
        <strain evidence="2">Tuebingen</strain>
        <tissue evidence="2">Fibroblasts and whole tissue</tissue>
    </source>
</reference>
<sequence>MSKKAPRAALKHHMKKNANIRIGKNADLMAQLNLLMVLHRLAEECRVKAFEEKSATIKTHHVRAVAKRNFNTMLEWYFVANESVQKHIPTHLNVPRVLLVQMHLSSRGTKNALLVPNQERSHDGLSQLNMLGITRFTGADGFSMAASENRCVI</sequence>
<protein>
    <submittedName>
        <fullName evidence="2">Centromere protein W isoform X1</fullName>
    </submittedName>
</protein>
<evidence type="ECO:0000313" key="2">
    <source>
        <dbReference type="RefSeq" id="XP_073781296.1"/>
    </source>
</evidence>
<proteinExistence type="predicted"/>
<accession>A0AC58HH49</accession>
<dbReference type="RefSeq" id="XP_073781296.1">
    <property type="nucleotide sequence ID" value="XM_073925195.1"/>
</dbReference>